<dbReference type="Pfam" id="PF01638">
    <property type="entry name" value="HxlR"/>
    <property type="match status" value="1"/>
</dbReference>
<comment type="caution">
    <text evidence="5">The sequence shown here is derived from an EMBL/GenBank/DDBJ whole genome shotgun (WGS) entry which is preliminary data.</text>
</comment>
<dbReference type="RefSeq" id="WP_152764844.1">
    <property type="nucleotide sequence ID" value="NZ_WHLY01000002.1"/>
</dbReference>
<dbReference type="Proteomes" id="UP000479293">
    <property type="component" value="Unassembled WGS sequence"/>
</dbReference>
<protein>
    <submittedName>
        <fullName evidence="5">Transcriptional regulator</fullName>
    </submittedName>
</protein>
<dbReference type="GO" id="GO:0003677">
    <property type="term" value="F:DNA binding"/>
    <property type="evidence" value="ECO:0007669"/>
    <property type="project" value="UniProtKB-KW"/>
</dbReference>
<feature type="domain" description="HTH hxlR-type" evidence="4">
    <location>
        <begin position="12"/>
        <end position="115"/>
    </location>
</feature>
<dbReference type="EMBL" id="WHLY01000002">
    <property type="protein sequence ID" value="MPR36702.1"/>
    <property type="molecule type" value="Genomic_DNA"/>
</dbReference>
<dbReference type="Gene3D" id="1.10.10.10">
    <property type="entry name" value="Winged helix-like DNA-binding domain superfamily/Winged helix DNA-binding domain"/>
    <property type="match status" value="1"/>
</dbReference>
<proteinExistence type="predicted"/>
<keyword evidence="2" id="KW-0238">DNA-binding</keyword>
<dbReference type="PANTHER" id="PTHR33204">
    <property type="entry name" value="TRANSCRIPTIONAL REGULATOR, MARR FAMILY"/>
    <property type="match status" value="1"/>
</dbReference>
<evidence type="ECO:0000313" key="5">
    <source>
        <dbReference type="EMBL" id="MPR36702.1"/>
    </source>
</evidence>
<organism evidence="5 6">
    <name type="scientific">Salmonirosea aquatica</name>
    <dbReference type="NCBI Taxonomy" id="2654236"/>
    <lineage>
        <taxon>Bacteria</taxon>
        <taxon>Pseudomonadati</taxon>
        <taxon>Bacteroidota</taxon>
        <taxon>Cytophagia</taxon>
        <taxon>Cytophagales</taxon>
        <taxon>Spirosomataceae</taxon>
        <taxon>Salmonirosea</taxon>
    </lineage>
</organism>
<evidence type="ECO:0000313" key="6">
    <source>
        <dbReference type="Proteomes" id="UP000479293"/>
    </source>
</evidence>
<keyword evidence="1" id="KW-0805">Transcription regulation</keyword>
<keyword evidence="3" id="KW-0804">Transcription</keyword>
<accession>A0A7C9BE06</accession>
<evidence type="ECO:0000256" key="1">
    <source>
        <dbReference type="ARBA" id="ARBA00023015"/>
    </source>
</evidence>
<evidence type="ECO:0000256" key="3">
    <source>
        <dbReference type="ARBA" id="ARBA00023163"/>
    </source>
</evidence>
<dbReference type="SUPFAM" id="SSF46785">
    <property type="entry name" value="Winged helix' DNA-binding domain"/>
    <property type="match status" value="1"/>
</dbReference>
<dbReference type="PROSITE" id="PS51118">
    <property type="entry name" value="HTH_HXLR"/>
    <property type="match status" value="1"/>
</dbReference>
<keyword evidence="6" id="KW-1185">Reference proteome</keyword>
<dbReference type="InterPro" id="IPR036390">
    <property type="entry name" value="WH_DNA-bd_sf"/>
</dbReference>
<gene>
    <name evidence="5" type="ORF">GBK04_26060</name>
</gene>
<dbReference type="InterPro" id="IPR002577">
    <property type="entry name" value="HTH_HxlR"/>
</dbReference>
<dbReference type="InterPro" id="IPR036388">
    <property type="entry name" value="WH-like_DNA-bd_sf"/>
</dbReference>
<evidence type="ECO:0000259" key="4">
    <source>
        <dbReference type="PROSITE" id="PS51118"/>
    </source>
</evidence>
<sequence length="116" mass="13083">MTTPDPTLQQECSAALLPVRDALEVLGGNWKLPILIILSDRPKRFGQISRELAGISDEMLSKELKDLETNKLVIRTVHEAFPPKVEYKLTEYCHSLASVLSALKNWGSNHREIIMN</sequence>
<evidence type="ECO:0000256" key="2">
    <source>
        <dbReference type="ARBA" id="ARBA00023125"/>
    </source>
</evidence>
<dbReference type="AlphaFoldDB" id="A0A7C9BE06"/>
<name>A0A7C9BE06_9BACT</name>
<reference evidence="5 6" key="1">
    <citation type="submission" date="2019-10" db="EMBL/GenBank/DDBJ databases">
        <title>Draft Genome Sequence of Cytophagaceae sp. SJW1-29.</title>
        <authorList>
            <person name="Choi A."/>
        </authorList>
    </citation>
    <scope>NUCLEOTIDE SEQUENCE [LARGE SCALE GENOMIC DNA]</scope>
    <source>
        <strain evidence="5 6">SJW1-29</strain>
    </source>
</reference>